<dbReference type="Proteomes" id="UP000008893">
    <property type="component" value="Segment"/>
</dbReference>
<dbReference type="RefSeq" id="YP_007005806.1">
    <property type="nucleotide sequence ID" value="NC_019514.1"/>
</dbReference>
<name>G0YQG2_9CAUD</name>
<dbReference type="GO" id="GO:0070402">
    <property type="term" value="F:NADPH binding"/>
    <property type="evidence" value="ECO:0007669"/>
    <property type="project" value="TreeGrafter"/>
</dbReference>
<dbReference type="GO" id="GO:0004799">
    <property type="term" value="F:thymidylate synthase activity"/>
    <property type="evidence" value="ECO:0007669"/>
    <property type="project" value="TreeGrafter"/>
</dbReference>
<dbReference type="PANTHER" id="PTHR34934:SF1">
    <property type="entry name" value="FLAVIN-DEPENDENT THYMIDYLATE SYNTHASE"/>
    <property type="match status" value="1"/>
</dbReference>
<proteinExistence type="predicted"/>
<dbReference type="InterPro" id="IPR003669">
    <property type="entry name" value="Thymidylate_synthase_ThyX"/>
</dbReference>
<organism evidence="1 2">
    <name type="scientific">Erwinia phage vB_EamP-S6</name>
    <dbReference type="NCBI Taxonomy" id="1051675"/>
    <lineage>
        <taxon>Viruses</taxon>
        <taxon>Duplodnaviria</taxon>
        <taxon>Heunggongvirae</taxon>
        <taxon>Uroviricota</taxon>
        <taxon>Caudoviricetes</taxon>
        <taxon>Schitoviridae</taxon>
        <taxon>Waedenswilvirus</taxon>
        <taxon>Waedenswilvirus S6</taxon>
    </lineage>
</organism>
<dbReference type="CDD" id="cd20175">
    <property type="entry name" value="ThyX"/>
    <property type="match status" value="1"/>
</dbReference>
<evidence type="ECO:0000313" key="2">
    <source>
        <dbReference type="Proteomes" id="UP000008893"/>
    </source>
</evidence>
<dbReference type="GO" id="GO:0050660">
    <property type="term" value="F:flavin adenine dinucleotide binding"/>
    <property type="evidence" value="ECO:0007669"/>
    <property type="project" value="InterPro"/>
</dbReference>
<dbReference type="EMBL" id="HQ728266">
    <property type="protein sequence ID" value="AEJ81589.1"/>
    <property type="molecule type" value="Genomic_DNA"/>
</dbReference>
<dbReference type="SUPFAM" id="SSF69796">
    <property type="entry name" value="Thymidylate synthase-complementing protein Thy1"/>
    <property type="match status" value="1"/>
</dbReference>
<dbReference type="PANTHER" id="PTHR34934">
    <property type="entry name" value="FLAVIN-DEPENDENT THYMIDYLATE SYNTHASE"/>
    <property type="match status" value="1"/>
</dbReference>
<reference evidence="1 2" key="1">
    <citation type="journal article" date="2011" name="Appl. Environ. Microbiol.">
        <title>Novel Virulent and Broad-Host-Range Erwinia amylovora Bacteriophages Reveal a High Degree of Mosaicism and a Relationship to Enterobacteriaceae Phages.</title>
        <authorList>
            <person name="Born Y."/>
            <person name="Fieseler L."/>
            <person name="Marazzi J."/>
            <person name="Lurz R."/>
            <person name="Duffy B."/>
            <person name="Loessner M.J."/>
        </authorList>
    </citation>
    <scope>NUCLEOTIDE SEQUENCE [LARGE SCALE GENOMIC DNA]</scope>
</reference>
<sequence>MKATLVSSPKFHLPFLAGKSVAEGIIYLARITSEQQENESYKGLLKYLMREGHWSPFDMLNLVIEVECERDVSRQILRHPFLPQEWSQRYGDASDMLVSKARETRIQDVHNRQNSFKCDDPALDNWWQTKQVELLDLVGDTYKQAINKGIAKEVARAILPEGLTTTRMYLNGSVRTWLFYLKARMHSSTQKEHRVLAFQVKTILESLSPELWAAFKELHIDAQS</sequence>
<dbReference type="GeneID" id="14013758"/>
<dbReference type="NCBIfam" id="TIGR02170">
    <property type="entry name" value="thyX"/>
    <property type="match status" value="1"/>
</dbReference>
<dbReference type="OrthoDB" id="8223at10239"/>
<evidence type="ECO:0000313" key="1">
    <source>
        <dbReference type="EMBL" id="AEJ81589.1"/>
    </source>
</evidence>
<dbReference type="InterPro" id="IPR036098">
    <property type="entry name" value="Thymidylate_synthase_ThyX_sf"/>
</dbReference>
<accession>G0YQG2</accession>
<dbReference type="Gene3D" id="3.30.1360.170">
    <property type="match status" value="1"/>
</dbReference>
<dbReference type="KEGG" id="vg:14013758"/>
<dbReference type="GO" id="GO:0050797">
    <property type="term" value="F:thymidylate synthase (FAD) activity"/>
    <property type="evidence" value="ECO:0007669"/>
    <property type="project" value="InterPro"/>
</dbReference>
<keyword evidence="2" id="KW-1185">Reference proteome</keyword>
<dbReference type="PROSITE" id="PS51331">
    <property type="entry name" value="THYX"/>
    <property type="match status" value="1"/>
</dbReference>
<protein>
    <submittedName>
        <fullName evidence="1">FAD-dependent thymidylate synthase</fullName>
    </submittedName>
</protein>
<dbReference type="Pfam" id="PF02511">
    <property type="entry name" value="Thy1"/>
    <property type="match status" value="1"/>
</dbReference>
<dbReference type="GO" id="GO:0006231">
    <property type="term" value="P:dTMP biosynthetic process"/>
    <property type="evidence" value="ECO:0007669"/>
    <property type="project" value="InterPro"/>
</dbReference>
<dbReference type="Gene3D" id="1.20.5.3070">
    <property type="match status" value="1"/>
</dbReference>